<accession>A0ABS0NCI2</accession>
<evidence type="ECO:0000256" key="1">
    <source>
        <dbReference type="SAM" id="MobiDB-lite"/>
    </source>
</evidence>
<organism evidence="2 3">
    <name type="scientific">Eikenella glucosivorans</name>
    <dbReference type="NCBI Taxonomy" id="2766967"/>
    <lineage>
        <taxon>Bacteria</taxon>
        <taxon>Pseudomonadati</taxon>
        <taxon>Pseudomonadota</taxon>
        <taxon>Betaproteobacteria</taxon>
        <taxon>Neisseriales</taxon>
        <taxon>Neisseriaceae</taxon>
        <taxon>Eikenella</taxon>
    </lineage>
</organism>
<dbReference type="EMBL" id="JACSGR010000007">
    <property type="protein sequence ID" value="MBH5330022.1"/>
    <property type="molecule type" value="Genomic_DNA"/>
</dbReference>
<keyword evidence="3" id="KW-1185">Reference proteome</keyword>
<sequence length="47" mass="5282">MSQAWRLGGIGDNLRSREGLRAQGGKQTQPEGWWAEDDGFEQKEAAY</sequence>
<comment type="caution">
    <text evidence="2">The sequence shown here is derived from an EMBL/GenBank/DDBJ whole genome shotgun (WGS) entry which is preliminary data.</text>
</comment>
<protein>
    <submittedName>
        <fullName evidence="2">Uncharacterized protein</fullName>
    </submittedName>
</protein>
<name>A0ABS0NCI2_9NEIS</name>
<dbReference type="RefSeq" id="WP_156503583.1">
    <property type="nucleotide sequence ID" value="NZ_JACSGR010000007.1"/>
</dbReference>
<feature type="region of interest" description="Disordered" evidence="1">
    <location>
        <begin position="15"/>
        <end position="47"/>
    </location>
</feature>
<proteinExistence type="predicted"/>
<evidence type="ECO:0000313" key="2">
    <source>
        <dbReference type="EMBL" id="MBH5330022.1"/>
    </source>
</evidence>
<reference evidence="2 3" key="1">
    <citation type="submission" date="2020-09" db="EMBL/GenBank/DDBJ databases">
        <title>Eikenella S3660 sp. nov., isolated from a throat swab.</title>
        <authorList>
            <person name="Buhl M."/>
        </authorList>
    </citation>
    <scope>NUCLEOTIDE SEQUENCE [LARGE SCALE GENOMIC DNA]</scope>
    <source>
        <strain evidence="2 3">S3360</strain>
    </source>
</reference>
<gene>
    <name evidence="2" type="ORF">H9Q10_10145</name>
</gene>
<evidence type="ECO:0000313" key="3">
    <source>
        <dbReference type="Proteomes" id="UP000768471"/>
    </source>
</evidence>
<dbReference type="Proteomes" id="UP000768471">
    <property type="component" value="Unassembled WGS sequence"/>
</dbReference>